<feature type="active site" description="Schiff-base intermediate with substrate" evidence="3">
    <location>
        <position position="164"/>
    </location>
</feature>
<evidence type="ECO:0000256" key="2">
    <source>
        <dbReference type="PIRNR" id="PIRNR001365"/>
    </source>
</evidence>
<dbReference type="PANTHER" id="PTHR42849:SF1">
    <property type="entry name" value="N-ACETYLNEURAMINATE LYASE"/>
    <property type="match status" value="1"/>
</dbReference>
<evidence type="ECO:0000256" key="1">
    <source>
        <dbReference type="ARBA" id="ARBA00023239"/>
    </source>
</evidence>
<dbReference type="InterPro" id="IPR013785">
    <property type="entry name" value="Aldolase_TIM"/>
</dbReference>
<dbReference type="PRINTS" id="PR00146">
    <property type="entry name" value="DHPICSNTHASE"/>
</dbReference>
<gene>
    <name evidence="5" type="ORF">SAMN05660236_5057</name>
</gene>
<feature type="binding site" evidence="4">
    <location>
        <position position="206"/>
    </location>
    <ligand>
        <name>pyruvate</name>
        <dbReference type="ChEBI" id="CHEBI:15361"/>
    </ligand>
</feature>
<dbReference type="Pfam" id="PF00701">
    <property type="entry name" value="DHDPS"/>
    <property type="match status" value="1"/>
</dbReference>
<keyword evidence="6" id="KW-1185">Reference proteome</keyword>
<dbReference type="SUPFAM" id="SSF51569">
    <property type="entry name" value="Aldolase"/>
    <property type="match status" value="1"/>
</dbReference>
<dbReference type="InterPro" id="IPR002220">
    <property type="entry name" value="DapA-like"/>
</dbReference>
<accession>A0A1T5MCY5</accession>
<evidence type="ECO:0000256" key="4">
    <source>
        <dbReference type="PIRSR" id="PIRSR001365-2"/>
    </source>
</evidence>
<dbReference type="GO" id="GO:0008747">
    <property type="term" value="F:N-acetylneuraminate lyase activity"/>
    <property type="evidence" value="ECO:0007669"/>
    <property type="project" value="TreeGrafter"/>
</dbReference>
<dbReference type="GO" id="GO:0019262">
    <property type="term" value="P:N-acetylneuraminate catabolic process"/>
    <property type="evidence" value="ECO:0007669"/>
    <property type="project" value="TreeGrafter"/>
</dbReference>
<evidence type="ECO:0000313" key="6">
    <source>
        <dbReference type="Proteomes" id="UP000190961"/>
    </source>
</evidence>
<dbReference type="Gene3D" id="3.20.20.70">
    <property type="entry name" value="Aldolase class I"/>
    <property type="match status" value="1"/>
</dbReference>
<dbReference type="PANTHER" id="PTHR42849">
    <property type="entry name" value="N-ACETYLNEURAMINATE LYASE"/>
    <property type="match status" value="1"/>
</dbReference>
<dbReference type="CDD" id="cd00408">
    <property type="entry name" value="DHDPS-like"/>
    <property type="match status" value="1"/>
</dbReference>
<evidence type="ECO:0000313" key="5">
    <source>
        <dbReference type="EMBL" id="SKC86080.1"/>
    </source>
</evidence>
<dbReference type="SMART" id="SM01130">
    <property type="entry name" value="DHDPS"/>
    <property type="match status" value="1"/>
</dbReference>
<dbReference type="AlphaFoldDB" id="A0A1T5MCY5"/>
<feature type="active site" description="Proton donor/acceptor" evidence="3">
    <location>
        <position position="136"/>
    </location>
</feature>
<reference evidence="5 6" key="1">
    <citation type="submission" date="2017-02" db="EMBL/GenBank/DDBJ databases">
        <authorList>
            <person name="Peterson S.W."/>
        </authorList>
    </citation>
    <scope>NUCLEOTIDE SEQUENCE [LARGE SCALE GENOMIC DNA]</scope>
    <source>
        <strain evidence="5 6">DSM 25262</strain>
    </source>
</reference>
<name>A0A1T5MCY5_9BACT</name>
<dbReference type="STRING" id="688867.SAMN05660236_5057"/>
<keyword evidence="1 2" id="KW-0456">Lyase</keyword>
<organism evidence="5 6">
    <name type="scientific">Ohtaekwangia koreensis</name>
    <dbReference type="NCBI Taxonomy" id="688867"/>
    <lineage>
        <taxon>Bacteria</taxon>
        <taxon>Pseudomonadati</taxon>
        <taxon>Bacteroidota</taxon>
        <taxon>Cytophagia</taxon>
        <taxon>Cytophagales</taxon>
        <taxon>Fulvivirgaceae</taxon>
        <taxon>Ohtaekwangia</taxon>
    </lineage>
</organism>
<proteinExistence type="inferred from homology"/>
<comment type="similarity">
    <text evidence="2">Belongs to the DapA family.</text>
</comment>
<dbReference type="PIRSF" id="PIRSF001365">
    <property type="entry name" value="DHDPS"/>
    <property type="match status" value="1"/>
</dbReference>
<evidence type="ECO:0000256" key="3">
    <source>
        <dbReference type="PIRSR" id="PIRSR001365-1"/>
    </source>
</evidence>
<dbReference type="GO" id="GO:0005829">
    <property type="term" value="C:cytosol"/>
    <property type="evidence" value="ECO:0007669"/>
    <property type="project" value="TreeGrafter"/>
</dbReference>
<dbReference type="EMBL" id="FUZU01000004">
    <property type="protein sequence ID" value="SKC86080.1"/>
    <property type="molecule type" value="Genomic_DNA"/>
</dbReference>
<sequence length="313" mass="34734">MKITWEGVFPAVTTKFTKDDTLDFNMFGVNIDKQLDAGVDGIIIGGTLGESSVLTNEEKNSLLKYTLEKVEGKVPVVLNIAEGSTREAVKIAESAAKAGLSGLMMLPPMRYKSDHRETVAYFKAIAEATDLQIMIYNNPVDYKVEVTLDMFEELAACKNIDAVKESTRDVVNVTRMINRFGDRFSIMSGVDTLAMESLVMGAKGWVAGLVCAFPAETVAIYRLVKAGRIQEAVEINRWFMPLLELDTYSKLVQYIKLAEAEAGIGTETVRAPRLTLIGKEREEVLNIIREGIENRPALPDYLNLKKKEKAIQV</sequence>
<dbReference type="Proteomes" id="UP000190961">
    <property type="component" value="Unassembled WGS sequence"/>
</dbReference>
<protein>
    <submittedName>
        <fullName evidence="5">4-hydroxy-tetrahydrodipicolinate synthase</fullName>
    </submittedName>
</protein>